<reference evidence="2 3" key="1">
    <citation type="submission" date="2015-11" db="EMBL/GenBank/DDBJ databases">
        <title>Genomic analysis of 38 Legionella species identifies large and diverse effector repertoires.</title>
        <authorList>
            <person name="Burstein D."/>
            <person name="Amaro F."/>
            <person name="Zusman T."/>
            <person name="Lifshitz Z."/>
            <person name="Cohen O."/>
            <person name="Gilbert J.A."/>
            <person name="Pupko T."/>
            <person name="Shuman H.A."/>
            <person name="Segal G."/>
        </authorList>
    </citation>
    <scope>NUCLEOTIDE SEQUENCE [LARGE SCALE GENOMIC DNA]</scope>
    <source>
        <strain evidence="2 3">Oak Ridge-10</strain>
    </source>
</reference>
<gene>
    <name evidence="2" type="ORF">Loak_0499</name>
</gene>
<dbReference type="PANTHER" id="PTHR30615">
    <property type="entry name" value="UNCHARACTERIZED PROTEIN YJBQ-RELATED"/>
    <property type="match status" value="1"/>
</dbReference>
<dbReference type="RefSeq" id="WP_025385258.1">
    <property type="nucleotide sequence ID" value="NZ_LCUA01000022.1"/>
</dbReference>
<dbReference type="InterPro" id="IPR001602">
    <property type="entry name" value="UPF0047_YjbQ-like"/>
</dbReference>
<dbReference type="PIRSF" id="PIRSF004681">
    <property type="entry name" value="UCP004681"/>
    <property type="match status" value="1"/>
</dbReference>
<evidence type="ECO:0000313" key="2">
    <source>
        <dbReference type="EMBL" id="KTD43949.1"/>
    </source>
</evidence>
<sequence length="150" mass="17071">MTKENIVYWQNQCVLPAKPRGFHLITDQIMQALSASPYINVGLAHLFLQHTSASLAISENTCHDVRLDLEMHFNQTVPEDNSRYRHTLEGEDDMPAHIKNIILGSSLTIPLKDNQLWLGQWQGIYLCEHRNHATDRKIILTVQGASSVRS</sequence>
<dbReference type="EMBL" id="LNYP01000006">
    <property type="protein sequence ID" value="KTD43949.1"/>
    <property type="molecule type" value="Genomic_DNA"/>
</dbReference>
<evidence type="ECO:0000256" key="1">
    <source>
        <dbReference type="ARBA" id="ARBA00005534"/>
    </source>
</evidence>
<dbReference type="Gene3D" id="2.60.120.460">
    <property type="entry name" value="YjbQ-like"/>
    <property type="match status" value="1"/>
</dbReference>
<name>A0A0W0XH73_9GAMM</name>
<evidence type="ECO:0000313" key="3">
    <source>
        <dbReference type="Proteomes" id="UP000054858"/>
    </source>
</evidence>
<proteinExistence type="inferred from homology"/>
<dbReference type="InterPro" id="IPR035917">
    <property type="entry name" value="YjbQ-like_sf"/>
</dbReference>
<comment type="caution">
    <text evidence="2">The sequence shown here is derived from an EMBL/GenBank/DDBJ whole genome shotgun (WGS) entry which is preliminary data.</text>
</comment>
<comment type="similarity">
    <text evidence="1">Belongs to the UPF0047 family.</text>
</comment>
<protein>
    <recommendedName>
        <fullName evidence="4">Secondary thiamine-phosphate synthase enzyme</fullName>
    </recommendedName>
</protein>
<dbReference type="SUPFAM" id="SSF111038">
    <property type="entry name" value="YjbQ-like"/>
    <property type="match status" value="1"/>
</dbReference>
<organism evidence="2 3">
    <name type="scientific">Legionella oakridgensis</name>
    <dbReference type="NCBI Taxonomy" id="29423"/>
    <lineage>
        <taxon>Bacteria</taxon>
        <taxon>Pseudomonadati</taxon>
        <taxon>Pseudomonadota</taxon>
        <taxon>Gammaproteobacteria</taxon>
        <taxon>Legionellales</taxon>
        <taxon>Legionellaceae</taxon>
        <taxon>Legionella</taxon>
    </lineage>
</organism>
<dbReference type="PATRIC" id="fig|29423.5.peg.516"/>
<dbReference type="NCBIfam" id="TIGR00149">
    <property type="entry name" value="TIGR00149_YjbQ"/>
    <property type="match status" value="1"/>
</dbReference>
<dbReference type="Proteomes" id="UP000054858">
    <property type="component" value="Unassembled WGS sequence"/>
</dbReference>
<evidence type="ECO:0008006" key="4">
    <source>
        <dbReference type="Google" id="ProtNLM"/>
    </source>
</evidence>
<dbReference type="AlphaFoldDB" id="A0A0W0XH73"/>
<dbReference type="Pfam" id="PF01894">
    <property type="entry name" value="YjbQ"/>
    <property type="match status" value="1"/>
</dbReference>
<accession>A0A0W0XH73</accession>
<dbReference type="PANTHER" id="PTHR30615:SF8">
    <property type="entry name" value="UPF0047 PROTEIN C4A8.02C"/>
    <property type="match status" value="1"/>
</dbReference>